<dbReference type="PATRIC" id="fig|1265820.5.peg.494"/>
<dbReference type="EMBL" id="AODE01000006">
    <property type="protein sequence ID" value="EUJ32216.1"/>
    <property type="molecule type" value="Genomic_DNA"/>
</dbReference>
<evidence type="ECO:0000313" key="2">
    <source>
        <dbReference type="EMBL" id="EUJ32216.1"/>
    </source>
</evidence>
<dbReference type="AlphaFoldDB" id="W7C941"/>
<keyword evidence="1" id="KW-0472">Membrane</keyword>
<evidence type="ECO:0000313" key="3">
    <source>
        <dbReference type="Proteomes" id="UP000019254"/>
    </source>
</evidence>
<gene>
    <name evidence="2" type="ORF">PCORN_02536</name>
</gene>
<evidence type="ECO:0008006" key="4">
    <source>
        <dbReference type="Google" id="ProtNLM"/>
    </source>
</evidence>
<sequence>MDVKYTTSSWDKSKGALKTLIGLGWGKGVTDHLKKINTNFEDAKNDISKDDSDGVISFSFTDKETTYQKMFEKIEVLHDYAGEAGNMVERVIDEPFYKDIDVFTEKMEKLSIEKYETKNTIGATRIITTAGYDYGGYGSTTTEVPKDKINLKDIMSGDNFFADNLRDQFAEYSKQNPDQEFTYDQYQSAVSSSRAFEYESIRDEQESREFWRDIGIAVVIIGVTILCPPAGLALGVAYGTLELSSVAAGKDWMTGREMDGTEKATRAAFAFLDIIPGLAQGMRAFSTATKAGGLALDAAQAGSKLTLKQTAKQGLTNLGTMGKQALRESAERIRKIPSVISDVASSTANAAKNQIRNGAGKLGKVADFAETTAKNFSQPRVVATPFGTKQVVMGGAETTHRFENMAKGLFGGSDEVVESIGKHADDIKVGPEDLSALRDKWKVPETDTIAAGKTDVKGLEDIVFEGGSPKVRKQAGLPDLDEIMPDRAIKAPYDSSNSRLVQFTKHAEEGVLNEFDIAVQKLGVKPEEIEGVLKIHQSNPNGVCNKCTKGLINTFPENESGIFYQFSAKYPNITVIVTSEIDETIKARDILEFTLKDGKML</sequence>
<reference evidence="2 3" key="1">
    <citation type="journal article" date="2014" name="Int. J. Syst. Evol. Microbiol.">
        <title>Listeria floridensis sp. nov., Listeria aquatica sp. nov., Listeria cornellensis sp. nov., Listeria riparia sp. nov. and Listeria grandensis sp. nov., from agricultural and natural environments.</title>
        <authorList>
            <person name="den Bakker H.C."/>
            <person name="Warchocki S."/>
            <person name="Wright E.M."/>
            <person name="Allred A.F."/>
            <person name="Ahlstrom C."/>
            <person name="Manuel C.S."/>
            <person name="Stasiewicz M.J."/>
            <person name="Burrell A."/>
            <person name="Roof S."/>
            <person name="Strawn L."/>
            <person name="Fortes E.D."/>
            <person name="Nightingale K.K."/>
            <person name="Kephart D."/>
            <person name="Wiedmann M."/>
        </authorList>
    </citation>
    <scope>NUCLEOTIDE SEQUENCE [LARGE SCALE GENOMIC DNA]</scope>
    <source>
        <strain evidence="3">FSL F6-969</strain>
    </source>
</reference>
<keyword evidence="3" id="KW-1185">Reference proteome</keyword>
<feature type="transmembrane region" description="Helical" evidence="1">
    <location>
        <begin position="214"/>
        <end position="238"/>
    </location>
</feature>
<organism evidence="2 3">
    <name type="scientific">Listeria cornellensis FSL F6-0969</name>
    <dbReference type="NCBI Taxonomy" id="1265820"/>
    <lineage>
        <taxon>Bacteria</taxon>
        <taxon>Bacillati</taxon>
        <taxon>Bacillota</taxon>
        <taxon>Bacilli</taxon>
        <taxon>Bacillales</taxon>
        <taxon>Listeriaceae</taxon>
        <taxon>Listeria</taxon>
    </lineage>
</organism>
<keyword evidence="1" id="KW-1133">Transmembrane helix</keyword>
<name>W7C941_9LIST</name>
<protein>
    <recommendedName>
        <fullName evidence="4">Pre-toxin TG domain-containing protein</fullName>
    </recommendedName>
</protein>
<dbReference type="RefSeq" id="WP_051999180.1">
    <property type="nucleotide sequence ID" value="NZ_AODE01000006.1"/>
</dbReference>
<dbReference type="Proteomes" id="UP000019254">
    <property type="component" value="Unassembled WGS sequence"/>
</dbReference>
<proteinExistence type="predicted"/>
<accession>W7C941</accession>
<dbReference type="STRING" id="1265820.PCORN_02536"/>
<comment type="caution">
    <text evidence="2">The sequence shown here is derived from an EMBL/GenBank/DDBJ whole genome shotgun (WGS) entry which is preliminary data.</text>
</comment>
<keyword evidence="1" id="KW-0812">Transmembrane</keyword>
<evidence type="ECO:0000256" key="1">
    <source>
        <dbReference type="SAM" id="Phobius"/>
    </source>
</evidence>